<organism evidence="1 2">
    <name type="scientific">Dissulfurispira thermophila</name>
    <dbReference type="NCBI Taxonomy" id="2715679"/>
    <lineage>
        <taxon>Bacteria</taxon>
        <taxon>Pseudomonadati</taxon>
        <taxon>Nitrospirota</taxon>
        <taxon>Thermodesulfovibrionia</taxon>
        <taxon>Thermodesulfovibrionales</taxon>
        <taxon>Dissulfurispiraceae</taxon>
        <taxon>Dissulfurispira</taxon>
    </lineage>
</organism>
<dbReference type="Proteomes" id="UP000516360">
    <property type="component" value="Chromosome"/>
</dbReference>
<dbReference type="KEGG" id="dtp:JZK55_08980"/>
<name>A0A7G1H205_9BACT</name>
<protein>
    <submittedName>
        <fullName evidence="1">Uncharacterized protein</fullName>
    </submittedName>
</protein>
<evidence type="ECO:0000313" key="2">
    <source>
        <dbReference type="Proteomes" id="UP000516360"/>
    </source>
</evidence>
<keyword evidence="2" id="KW-1185">Reference proteome</keyword>
<proteinExistence type="predicted"/>
<dbReference type="AlphaFoldDB" id="A0A7G1H205"/>
<evidence type="ECO:0000313" key="1">
    <source>
        <dbReference type="EMBL" id="BCB95976.1"/>
    </source>
</evidence>
<dbReference type="EMBL" id="AP022873">
    <property type="protein sequence ID" value="BCB95976.1"/>
    <property type="molecule type" value="Genomic_DNA"/>
</dbReference>
<dbReference type="RefSeq" id="WP_203473433.1">
    <property type="nucleotide sequence ID" value="NZ_AP022873.1"/>
</dbReference>
<accession>A0A7G1H205</accession>
<reference evidence="1 2" key="1">
    <citation type="submission" date="2020-03" db="EMBL/GenBank/DDBJ databases">
        <title>Complete genome sequences of two sulfur-disproportionating bacterial strains T55J and Mzg5.</title>
        <authorList>
            <person name="Umezawa K."/>
            <person name="Kojima H."/>
            <person name="Kato Y."/>
            <person name="Fukui M."/>
        </authorList>
    </citation>
    <scope>NUCLEOTIDE SEQUENCE [LARGE SCALE GENOMIC DNA]</scope>
    <source>
        <strain evidence="1 2">T55J</strain>
    </source>
</reference>
<gene>
    <name evidence="1" type="ORF">JZK55_08980</name>
</gene>
<sequence>MAKRFIDILRLLARDLIEKGYDADDALKKIGVFDIDFLMVKEELMTMELSRYIDDAELDTIKALLSYILMKETEMDIEEIYAFVFGKGRQITWN</sequence>